<evidence type="ECO:0000313" key="7">
    <source>
        <dbReference type="Proteomes" id="UP000191820"/>
    </source>
</evidence>
<dbReference type="InterPro" id="IPR036388">
    <property type="entry name" value="WH-like_DNA-bd_sf"/>
</dbReference>
<reference evidence="6 7" key="1">
    <citation type="submission" date="2017-03" db="EMBL/GenBank/DDBJ databases">
        <title>Genome sequencing of Shewanella japonica KCTC 22435.</title>
        <authorList>
            <person name="Kim K.M."/>
        </authorList>
    </citation>
    <scope>NUCLEOTIDE SEQUENCE [LARGE SCALE GENOMIC DNA]</scope>
    <source>
        <strain evidence="6 7">KCTC 22435</strain>
    </source>
</reference>
<keyword evidence="7" id="KW-1185">Reference proteome</keyword>
<dbReference type="InterPro" id="IPR036390">
    <property type="entry name" value="WH_DNA-bd_sf"/>
</dbReference>
<gene>
    <name evidence="6" type="ORF">SJ2017_4121</name>
</gene>
<dbReference type="RefSeq" id="WP_055024124.1">
    <property type="nucleotide sequence ID" value="NZ_CANMJJ010000009.1"/>
</dbReference>
<evidence type="ECO:0000256" key="4">
    <source>
        <dbReference type="ARBA" id="ARBA00023163"/>
    </source>
</evidence>
<keyword evidence="2" id="KW-0805">Transcription regulation</keyword>
<dbReference type="SUPFAM" id="SSF53850">
    <property type="entry name" value="Periplasmic binding protein-like II"/>
    <property type="match status" value="1"/>
</dbReference>
<dbReference type="Gene3D" id="1.10.10.10">
    <property type="entry name" value="Winged helix-like DNA-binding domain superfamily/Winged helix DNA-binding domain"/>
    <property type="match status" value="1"/>
</dbReference>
<dbReference type="SUPFAM" id="SSF46785">
    <property type="entry name" value="Winged helix' DNA-binding domain"/>
    <property type="match status" value="1"/>
</dbReference>
<evidence type="ECO:0000256" key="3">
    <source>
        <dbReference type="ARBA" id="ARBA00023125"/>
    </source>
</evidence>
<dbReference type="Proteomes" id="UP000191820">
    <property type="component" value="Chromosome"/>
</dbReference>
<sequence>MRDISYSDLDLLSINILVNLYENKSATFVSNKLNVPAPKISRCLKHAREIFGNELFIRKKYGLVPNEFAGKVYPIAKQILECSNSLQQLNGEAIADNIHNFEIVAPDLVSFPFPKMLLTSIRDAGKDVNFNISAWNKSSLDHIVSGDIDIGICCSKAIDNLESIDDNLAVLPLKKLNKLFLICDEKHPILKEEITLESIAKYPYVNSNVGDAEQRMSAFQEYCYRRKIPLNTEMDLNGVSSLFEYLRQTNAVALLPYSSIYNMINTTPGLHACRLAEVESDRLYMEVKVPTLYMIYNKNNHEANLQWLTEKIQGLVHSALH</sequence>
<protein>
    <submittedName>
        <fullName evidence="6">LysR family transcriptional regulator</fullName>
    </submittedName>
</protein>
<evidence type="ECO:0000259" key="5">
    <source>
        <dbReference type="Pfam" id="PF03466"/>
    </source>
</evidence>
<keyword evidence="3" id="KW-0238">DNA-binding</keyword>
<dbReference type="Gene3D" id="3.40.190.10">
    <property type="entry name" value="Periplasmic binding protein-like II"/>
    <property type="match status" value="2"/>
</dbReference>
<dbReference type="Pfam" id="PF03466">
    <property type="entry name" value="LysR_substrate"/>
    <property type="match status" value="1"/>
</dbReference>
<accession>A0ABM6JR08</accession>
<dbReference type="CDD" id="cd05466">
    <property type="entry name" value="PBP2_LTTR_substrate"/>
    <property type="match status" value="1"/>
</dbReference>
<dbReference type="InterPro" id="IPR050389">
    <property type="entry name" value="LysR-type_TF"/>
</dbReference>
<dbReference type="PANTHER" id="PTHR30118:SF11">
    <property type="entry name" value="HTH-TYPE TRANSCRIPTIONAL REGULATOR YIDZ"/>
    <property type="match status" value="1"/>
</dbReference>
<proteinExistence type="inferred from homology"/>
<dbReference type="InterPro" id="IPR005119">
    <property type="entry name" value="LysR_subst-bd"/>
</dbReference>
<name>A0ABM6JR08_9GAMM</name>
<evidence type="ECO:0000313" key="6">
    <source>
        <dbReference type="EMBL" id="ARD24348.1"/>
    </source>
</evidence>
<organism evidence="6 7">
    <name type="scientific">Shewanella japonica</name>
    <dbReference type="NCBI Taxonomy" id="93973"/>
    <lineage>
        <taxon>Bacteria</taxon>
        <taxon>Pseudomonadati</taxon>
        <taxon>Pseudomonadota</taxon>
        <taxon>Gammaproteobacteria</taxon>
        <taxon>Alteromonadales</taxon>
        <taxon>Shewanellaceae</taxon>
        <taxon>Shewanella</taxon>
    </lineage>
</organism>
<evidence type="ECO:0000256" key="2">
    <source>
        <dbReference type="ARBA" id="ARBA00023015"/>
    </source>
</evidence>
<dbReference type="PANTHER" id="PTHR30118">
    <property type="entry name" value="HTH-TYPE TRANSCRIPTIONAL REGULATOR LEUO-RELATED"/>
    <property type="match status" value="1"/>
</dbReference>
<keyword evidence="4" id="KW-0804">Transcription</keyword>
<dbReference type="EMBL" id="CP020472">
    <property type="protein sequence ID" value="ARD24348.1"/>
    <property type="molecule type" value="Genomic_DNA"/>
</dbReference>
<evidence type="ECO:0000256" key="1">
    <source>
        <dbReference type="ARBA" id="ARBA00009437"/>
    </source>
</evidence>
<comment type="similarity">
    <text evidence="1">Belongs to the LysR transcriptional regulatory family.</text>
</comment>
<feature type="domain" description="LysR substrate-binding" evidence="5">
    <location>
        <begin position="117"/>
        <end position="310"/>
    </location>
</feature>